<name>A0A179D5R9_9BACT</name>
<accession>A0A179D5R9</accession>
<reference evidence="2 3" key="1">
    <citation type="submission" date="2016-04" db="EMBL/GenBank/DDBJ databases">
        <title>Genome analysis of Thermosulfurimonas dismutans, the first thermophilic sulfur-disproportionating bacterium of the phylum Thermodesulfobacteria.</title>
        <authorList>
            <person name="Mardanov A.V."/>
            <person name="Beletsky A.V."/>
            <person name="Kadnikov V.V."/>
            <person name="Slobodkin A.I."/>
            <person name="Ravin N.V."/>
        </authorList>
    </citation>
    <scope>NUCLEOTIDE SEQUENCE [LARGE SCALE GENOMIC DNA]</scope>
    <source>
        <strain evidence="2 3">S95</strain>
    </source>
</reference>
<dbReference type="STRING" id="999894.TDIS_0618"/>
<dbReference type="OrthoDB" id="580775at2"/>
<dbReference type="GO" id="GO:0047475">
    <property type="term" value="F:phenylacetate-CoA ligase activity"/>
    <property type="evidence" value="ECO:0007669"/>
    <property type="project" value="UniProtKB-EC"/>
</dbReference>
<sequence length="407" mass="46806">MSTEKVEYLSKEEWQQWHTELLQSTLNRLYHRVPFYREKFEALGILPEDLKSPKDLARFPLTTREDLSAHYPYDLFAVPLRDIVRLHSLPWLPNPIVKGFTLQDVENLKKLNIRFLSTCGLTPEDILFITLEPGMGVWIEEIKEAAEIIGATVIPPEPRSPELSLRILKDFRATVWVSTPSLVLHFMKVAEEKGLLPPESLRLIILVGEGLKTSDRARIEEFFGAETRLGYGIAEVFGPGMAYECEAQNGLHLATDYLYPEVLDPETGEPAEEGELLLTTLKVRANPLLRFRTGDKVRLTWEPCSCRRTTPRLLAIEAQGQDRLSYRGVKIHLRVLEGLMLKVFGLKPQYRLKLTGKDPATELRLEIVMEEKLFLPSIVELHEEAHRFERAFFEFFGIPCRVKWVES</sequence>
<dbReference type="EC" id="6.2.1.30" evidence="2"/>
<feature type="domain" description="AMP-dependent synthetase/ligase" evidence="1">
    <location>
        <begin position="149"/>
        <end position="278"/>
    </location>
</feature>
<evidence type="ECO:0000313" key="2">
    <source>
        <dbReference type="EMBL" id="OAQ21397.1"/>
    </source>
</evidence>
<proteinExistence type="predicted"/>
<keyword evidence="3" id="KW-1185">Reference proteome</keyword>
<evidence type="ECO:0000313" key="3">
    <source>
        <dbReference type="Proteomes" id="UP000078390"/>
    </source>
</evidence>
<dbReference type="Gene3D" id="3.40.50.12780">
    <property type="entry name" value="N-terminal domain of ligase-like"/>
    <property type="match status" value="1"/>
</dbReference>
<dbReference type="EMBL" id="LWLG01000002">
    <property type="protein sequence ID" value="OAQ21397.1"/>
    <property type="molecule type" value="Genomic_DNA"/>
</dbReference>
<dbReference type="PANTHER" id="PTHR43845:SF1">
    <property type="entry name" value="BLR5969 PROTEIN"/>
    <property type="match status" value="1"/>
</dbReference>
<evidence type="ECO:0000259" key="1">
    <source>
        <dbReference type="Pfam" id="PF00501"/>
    </source>
</evidence>
<dbReference type="Pfam" id="PF00501">
    <property type="entry name" value="AMP-binding"/>
    <property type="match status" value="1"/>
</dbReference>
<gene>
    <name evidence="2" type="ORF">TDIS_0618</name>
</gene>
<comment type="caution">
    <text evidence="2">The sequence shown here is derived from an EMBL/GenBank/DDBJ whole genome shotgun (WGS) entry which is preliminary data.</text>
</comment>
<dbReference type="InterPro" id="IPR042099">
    <property type="entry name" value="ANL_N_sf"/>
</dbReference>
<dbReference type="SUPFAM" id="SSF56801">
    <property type="entry name" value="Acetyl-CoA synthetase-like"/>
    <property type="match status" value="1"/>
</dbReference>
<protein>
    <submittedName>
        <fullName evidence="2">Phenylacetate-coenzyme A ligase</fullName>
        <ecNumber evidence="2">6.2.1.30</ecNumber>
    </submittedName>
</protein>
<organism evidence="2 3">
    <name type="scientific">Thermosulfurimonas dismutans</name>
    <dbReference type="NCBI Taxonomy" id="999894"/>
    <lineage>
        <taxon>Bacteria</taxon>
        <taxon>Pseudomonadati</taxon>
        <taxon>Thermodesulfobacteriota</taxon>
        <taxon>Thermodesulfobacteria</taxon>
        <taxon>Thermodesulfobacteriales</taxon>
        <taxon>Thermodesulfobacteriaceae</taxon>
        <taxon>Thermosulfurimonas</taxon>
    </lineage>
</organism>
<dbReference type="InterPro" id="IPR000873">
    <property type="entry name" value="AMP-dep_synth/lig_dom"/>
</dbReference>
<dbReference type="PANTHER" id="PTHR43845">
    <property type="entry name" value="BLR5969 PROTEIN"/>
    <property type="match status" value="1"/>
</dbReference>
<keyword evidence="2" id="KW-0436">Ligase</keyword>
<dbReference type="AlphaFoldDB" id="A0A179D5R9"/>
<dbReference type="Proteomes" id="UP000078390">
    <property type="component" value="Unassembled WGS sequence"/>
</dbReference>
<dbReference type="RefSeq" id="WP_068669184.1">
    <property type="nucleotide sequence ID" value="NZ_LWLG01000002.1"/>
</dbReference>